<dbReference type="InterPro" id="IPR032710">
    <property type="entry name" value="NTF2-like_dom_sf"/>
</dbReference>
<feature type="region of interest" description="Disordered" evidence="1">
    <location>
        <begin position="282"/>
        <end position="306"/>
    </location>
</feature>
<dbReference type="AlphaFoldDB" id="A0A1C7LP00"/>
<organism evidence="2 3">
    <name type="scientific">Grifola frondosa</name>
    <name type="common">Maitake</name>
    <name type="synonym">Polyporus frondosus</name>
    <dbReference type="NCBI Taxonomy" id="5627"/>
    <lineage>
        <taxon>Eukaryota</taxon>
        <taxon>Fungi</taxon>
        <taxon>Dikarya</taxon>
        <taxon>Basidiomycota</taxon>
        <taxon>Agaricomycotina</taxon>
        <taxon>Agaricomycetes</taxon>
        <taxon>Polyporales</taxon>
        <taxon>Grifolaceae</taxon>
        <taxon>Grifola</taxon>
    </lineage>
</organism>
<dbReference type="SUPFAM" id="SSF54427">
    <property type="entry name" value="NTF2-like"/>
    <property type="match status" value="1"/>
</dbReference>
<gene>
    <name evidence="2" type="ORF">A0H81_13572</name>
</gene>
<protein>
    <recommendedName>
        <fullName evidence="4">NTF2 domain-containing protein</fullName>
    </recommendedName>
</protein>
<feature type="compositionally biased region" description="Pro residues" evidence="1">
    <location>
        <begin position="152"/>
        <end position="164"/>
    </location>
</feature>
<sequence length="607" mass="66978">MDAKCEQSPGLFQVRVQFKRTECAISTPPKPERIARSSFRTTISFPGRWHTLLPWLRREYHSINVVTLAKDIVGFPFATKLPPRQPSQPDPSVDMGAQSLVNVINNSYNSSRSDAIQNPPYKRRKVDVATDDASQSATSLPKGDQDSFNPRSSPPLVTPVPPIVTKPESPKPQNSVKRERSPTPPISHTPRPVTEGALRFVLPPKCRKSHPDYANNRKKWVAQEVKKLRELKLEITRVFTRDDGMVIDWKSSSPVMSDTLLPAVPEDSAVRAIDVDTKHSTVNRKARPTPVQSEEPTASVIDVDSPEPVPTAIPGSCHVPSPSEASALAIASASVSAPNSFPNLIFPQIVAHFLIRFLTGRETTGSHAAAEECTTTTVTEVIKRVQLETSRRQVPIGASAIRPNTGSNEETVSVCPHSTSTLEGSKSSNVEQRAVIDAALACEAPSKEEIDDMQAAALRFLQSYTLTFESDRAGLASAYSRDATFSIQIYDPCSPTCSSKPCKIKQGRLDIMAELLSLPDDQRLYADIAGMSKVDYDFVHLGQFVGALLMCYATQTINVDGPRRGKWLCDQRFVLKRKEWDEEDRSTEGLWPLVAVSHQMTIRHIPL</sequence>
<comment type="caution">
    <text evidence="2">The sequence shown here is derived from an EMBL/GenBank/DDBJ whole genome shotgun (WGS) entry which is preliminary data.</text>
</comment>
<name>A0A1C7LP00_GRIFR</name>
<dbReference type="Gene3D" id="3.10.450.50">
    <property type="match status" value="1"/>
</dbReference>
<accession>A0A1C7LP00</accession>
<proteinExistence type="predicted"/>
<evidence type="ECO:0000256" key="1">
    <source>
        <dbReference type="SAM" id="MobiDB-lite"/>
    </source>
</evidence>
<evidence type="ECO:0008006" key="4">
    <source>
        <dbReference type="Google" id="ProtNLM"/>
    </source>
</evidence>
<dbReference type="OMA" id="HAVAPWN"/>
<dbReference type="Proteomes" id="UP000092993">
    <property type="component" value="Unassembled WGS sequence"/>
</dbReference>
<keyword evidence="3" id="KW-1185">Reference proteome</keyword>
<reference evidence="2 3" key="1">
    <citation type="submission" date="2016-03" db="EMBL/GenBank/DDBJ databases">
        <title>Whole genome sequencing of Grifola frondosa 9006-11.</title>
        <authorList>
            <person name="Min B."/>
            <person name="Park H."/>
            <person name="Kim J.-G."/>
            <person name="Cho H."/>
            <person name="Oh Y.-L."/>
            <person name="Kong W.-S."/>
            <person name="Choi I.-G."/>
        </authorList>
    </citation>
    <scope>NUCLEOTIDE SEQUENCE [LARGE SCALE GENOMIC DNA]</scope>
    <source>
        <strain evidence="2 3">9006-11</strain>
    </source>
</reference>
<evidence type="ECO:0000313" key="2">
    <source>
        <dbReference type="EMBL" id="OBZ66491.1"/>
    </source>
</evidence>
<feature type="region of interest" description="Disordered" evidence="1">
    <location>
        <begin position="108"/>
        <end position="194"/>
    </location>
</feature>
<dbReference type="OrthoDB" id="3265156at2759"/>
<dbReference type="EMBL" id="LUGG01000031">
    <property type="protein sequence ID" value="OBZ66491.1"/>
    <property type="molecule type" value="Genomic_DNA"/>
</dbReference>
<evidence type="ECO:0000313" key="3">
    <source>
        <dbReference type="Proteomes" id="UP000092993"/>
    </source>
</evidence>